<dbReference type="FunFam" id="2.60.40.10:FF:000463">
    <property type="entry name" value="Immunoglobulin heavy constant gamma 1"/>
    <property type="match status" value="1"/>
</dbReference>
<proteinExistence type="predicted"/>
<dbReference type="FunFam" id="2.60.40.10:FF:001423">
    <property type="entry name" value="Ig heavy chain V region 5-84"/>
    <property type="match status" value="1"/>
</dbReference>
<comment type="caution">
    <text evidence="7">The sequence shown here is derived from an EMBL/GenBank/DDBJ whole genome shotgun (WGS) entry which is preliminary data.</text>
</comment>
<evidence type="ECO:0000256" key="4">
    <source>
        <dbReference type="ARBA" id="ARBA00043265"/>
    </source>
</evidence>
<feature type="domain" description="Ig-like" evidence="6">
    <location>
        <begin position="365"/>
        <end position="461"/>
    </location>
</feature>
<dbReference type="Gene3D" id="2.60.40.10">
    <property type="entry name" value="Immunoglobulins"/>
    <property type="match status" value="6"/>
</dbReference>
<dbReference type="InterPro" id="IPR003597">
    <property type="entry name" value="Ig_C1-set"/>
</dbReference>
<feature type="domain" description="Ig-like" evidence="6">
    <location>
        <begin position="19"/>
        <end position="115"/>
    </location>
</feature>
<dbReference type="FunFam" id="2.60.40.10:FF:001129">
    <property type="entry name" value="Immunoglobulin heavy constant gamma 1"/>
    <property type="match status" value="1"/>
</dbReference>
<evidence type="ECO:0000313" key="7">
    <source>
        <dbReference type="EMBL" id="NOU53192.1"/>
    </source>
</evidence>
<dbReference type="PANTHER" id="PTHR23411">
    <property type="entry name" value="TAPASIN"/>
    <property type="match status" value="1"/>
</dbReference>
<dbReference type="AlphaFoldDB" id="A0A849VIE7"/>
<sequence length="728" mass="79656">MDWTWRILFLVAAATGTHAEVQLLESGGGLVQPGGSLRLSCAASGFTFSSYAMNWVRQAPGKGLEWVSAITMSGITAYYTDDVKGRFTISRDNSKNTLYLQMNSLRAEDTAVYYCAKEEFLPGTHYYYGMDVWGQGTTVTVSSGQPKAPSVFPLAPCCGDTPSSTVTLGCLVKGYLPEPVTVTWNSGTLTNGVRTFPSVRQSSGLYSLSSVVSVTSSSQPVTCNVAHPATNTKVDKTVAPSTCSKPTCPPPELLGGPSVFIFPPKPKDTLMISRTPEVTCVVVDVSQDDPEVQFTWYINNEQVRTARPPLREQQFNSTIRVVSTLPITHQDWLRGKEFKCKVHNKALPAPIEKTISKARGQPLEPKVYTMGPPREELSSRSVSLTCMINGFYPSDISVEWEKNGKAEDNYKTTPAVLDSDGSYFLYNKLSVPTSEWQRGDVFTCSVMHEALHNHYTQKSISRSPGKRGRKRRSGSGATNFSLLKQAGDVEENPGPMVLQTQVFISLLLWISGAYGAIQMTQSPSSLSASVGDRVTITCRASQGIRNDLGWYQQKPGKAPKLLIYSASTLQSGVPSRFSGSGSGTDFTLTISSLQPEDFATYYCLQDYNYPWTFGQGTKVEIKRQPAVTPSVILFPPSSEELKDNKATLVCLISDFYPRTVKVNWKADGNSVTQGVDTTQPSKQSNNKYAASSFLHLTANQWKSYQSVTCQVTHEGHTVEKSLAPAECS</sequence>
<keyword evidence="4" id="KW-1280">Immunoglobulin</keyword>
<dbReference type="InterPro" id="IPR013106">
    <property type="entry name" value="Ig_V-set"/>
</dbReference>
<dbReference type="PROSITE" id="PS00290">
    <property type="entry name" value="IG_MHC"/>
    <property type="match status" value="1"/>
</dbReference>
<dbReference type="FunFam" id="2.60.40.10:FF:000212">
    <property type="entry name" value="Immunoglobulin kappa chain variable 12-38"/>
    <property type="match status" value="1"/>
</dbReference>
<dbReference type="InterPro" id="IPR003599">
    <property type="entry name" value="Ig_sub"/>
</dbReference>
<dbReference type="Pfam" id="PF07686">
    <property type="entry name" value="V-set"/>
    <property type="match status" value="2"/>
</dbReference>
<dbReference type="SUPFAM" id="SSF48726">
    <property type="entry name" value="Immunoglobulin"/>
    <property type="match status" value="6"/>
</dbReference>
<dbReference type="CDD" id="cd04981">
    <property type="entry name" value="IgV_H"/>
    <property type="match status" value="1"/>
</dbReference>
<feature type="domain" description="Ig-like" evidence="6">
    <location>
        <begin position="495"/>
        <end position="603"/>
    </location>
</feature>
<evidence type="ECO:0000259" key="6">
    <source>
        <dbReference type="PROSITE" id="PS50835"/>
    </source>
</evidence>
<dbReference type="InterPro" id="IPR013783">
    <property type="entry name" value="Ig-like_fold"/>
</dbReference>
<keyword evidence="3" id="KW-1015">Disulfide bond</keyword>
<dbReference type="SMR" id="A0A849VIE7"/>
<dbReference type="FunFam" id="2.60.40.10:FF:000283">
    <property type="entry name" value="Immunoglobulin kappa constant"/>
    <property type="match status" value="1"/>
</dbReference>
<reference evidence="7 8" key="1">
    <citation type="submission" date="2020-04" db="EMBL/GenBank/DDBJ databases">
        <title>Pseudoalteromonas caenipelagi sp. nov., isolated from a tidal flat.</title>
        <authorList>
            <person name="Park S."/>
            <person name="Yoon J.-H."/>
        </authorList>
    </citation>
    <scope>NUCLEOTIDE SEQUENCE [LARGE SCALE GENOMIC DNA]</scope>
    <source>
        <strain evidence="7 8">JBTF-M23</strain>
    </source>
</reference>
<dbReference type="InterPro" id="IPR050380">
    <property type="entry name" value="Immune_Resp_Modulators"/>
</dbReference>
<dbReference type="GO" id="GO:0019814">
    <property type="term" value="C:immunoglobulin complex"/>
    <property type="evidence" value="ECO:0007669"/>
    <property type="project" value="UniProtKB-KW"/>
</dbReference>
<evidence type="ECO:0000256" key="5">
    <source>
        <dbReference type="SAM" id="MobiDB-lite"/>
    </source>
</evidence>
<evidence type="ECO:0000256" key="3">
    <source>
        <dbReference type="ARBA" id="ARBA00023157"/>
    </source>
</evidence>
<feature type="domain" description="Ig-like" evidence="6">
    <location>
        <begin position="149"/>
        <end position="239"/>
    </location>
</feature>
<dbReference type="FunFam" id="2.60.40.10:FF:001540">
    <property type="entry name" value="Immunoglobulin heavy constant gamma 1"/>
    <property type="match status" value="1"/>
</dbReference>
<dbReference type="EMBL" id="JABBPG010000020">
    <property type="protein sequence ID" value="NOU53192.1"/>
    <property type="molecule type" value="Genomic_DNA"/>
</dbReference>
<dbReference type="CDD" id="cd07699">
    <property type="entry name" value="IgC1_L"/>
    <property type="match status" value="1"/>
</dbReference>
<keyword evidence="2" id="KW-1064">Adaptive immunity</keyword>
<dbReference type="GO" id="GO:0016020">
    <property type="term" value="C:membrane"/>
    <property type="evidence" value="ECO:0007669"/>
    <property type="project" value="UniProtKB-ARBA"/>
</dbReference>
<evidence type="ECO:0000256" key="2">
    <source>
        <dbReference type="ARBA" id="ARBA00023130"/>
    </source>
</evidence>
<dbReference type="CDD" id="cd04980">
    <property type="entry name" value="IgV_L_kappa"/>
    <property type="match status" value="1"/>
</dbReference>
<dbReference type="InterPro" id="IPR036179">
    <property type="entry name" value="Ig-like_dom_sf"/>
</dbReference>
<evidence type="ECO:0000256" key="1">
    <source>
        <dbReference type="ARBA" id="ARBA00022859"/>
    </source>
</evidence>
<feature type="compositionally biased region" description="Basic residues" evidence="5">
    <location>
        <begin position="464"/>
        <end position="473"/>
    </location>
</feature>
<name>A0A849VIE7_9GAMM</name>
<gene>
    <name evidence="7" type="ORF">HG263_22075</name>
</gene>
<dbReference type="PROSITE" id="PS50835">
    <property type="entry name" value="IG_LIKE"/>
    <property type="match status" value="6"/>
</dbReference>
<dbReference type="SMART" id="SM00409">
    <property type="entry name" value="IG"/>
    <property type="match status" value="2"/>
</dbReference>
<accession>A0A849VIE7</accession>
<dbReference type="GO" id="GO:0002376">
    <property type="term" value="P:immune system process"/>
    <property type="evidence" value="ECO:0007669"/>
    <property type="project" value="UniProtKB-KW"/>
</dbReference>
<feature type="domain" description="Ig-like" evidence="6">
    <location>
        <begin position="629"/>
        <end position="723"/>
    </location>
</feature>
<dbReference type="CDD" id="cd05768">
    <property type="entry name" value="IgC1_CH3_IgAGD_CH4_IgAEM"/>
    <property type="match status" value="1"/>
</dbReference>
<feature type="domain" description="Ig-like" evidence="6">
    <location>
        <begin position="257"/>
        <end position="356"/>
    </location>
</feature>
<dbReference type="SMART" id="SM00406">
    <property type="entry name" value="IGv"/>
    <property type="match status" value="2"/>
</dbReference>
<dbReference type="InterPro" id="IPR007110">
    <property type="entry name" value="Ig-like_dom"/>
</dbReference>
<organism evidence="7 8">
    <name type="scientific">Pseudoalteromonas caenipelagi</name>
    <dbReference type="NCBI Taxonomy" id="2726988"/>
    <lineage>
        <taxon>Bacteria</taxon>
        <taxon>Pseudomonadati</taxon>
        <taxon>Pseudomonadota</taxon>
        <taxon>Gammaproteobacteria</taxon>
        <taxon>Alteromonadales</taxon>
        <taxon>Pseudoalteromonadaceae</taxon>
        <taxon>Pseudoalteromonas</taxon>
    </lineage>
</organism>
<protein>
    <recommendedName>
        <fullName evidence="6">Ig-like domain-containing protein</fullName>
    </recommendedName>
</protein>
<feature type="region of interest" description="Disordered" evidence="5">
    <location>
        <begin position="455"/>
        <end position="477"/>
    </location>
</feature>
<evidence type="ECO:0000313" key="8">
    <source>
        <dbReference type="Proteomes" id="UP000586305"/>
    </source>
</evidence>
<dbReference type="Pfam" id="PF07654">
    <property type="entry name" value="C1-set"/>
    <property type="match status" value="4"/>
</dbReference>
<keyword evidence="8" id="KW-1185">Reference proteome</keyword>
<dbReference type="CDD" id="cd21817">
    <property type="entry name" value="IgC1_CH1_IgEG"/>
    <property type="match status" value="1"/>
</dbReference>
<dbReference type="SMART" id="SM00407">
    <property type="entry name" value="IGc1"/>
    <property type="match status" value="3"/>
</dbReference>
<dbReference type="InterPro" id="IPR003006">
    <property type="entry name" value="Ig/MHC_CS"/>
</dbReference>
<keyword evidence="1" id="KW-0391">Immunity</keyword>
<dbReference type="RefSeq" id="WP_171628227.1">
    <property type="nucleotide sequence ID" value="NZ_JABBPG010000020.1"/>
</dbReference>
<dbReference type="Proteomes" id="UP000586305">
    <property type="component" value="Unassembled WGS sequence"/>
</dbReference>